<dbReference type="AlphaFoldDB" id="A0AA39YNL4"/>
<comment type="caution">
    <text evidence="1">The sequence shown here is derived from an EMBL/GenBank/DDBJ whole genome shotgun (WGS) entry which is preliminary data.</text>
</comment>
<dbReference type="EMBL" id="JAULSV010000001">
    <property type="protein sequence ID" value="KAK0654882.1"/>
    <property type="molecule type" value="Genomic_DNA"/>
</dbReference>
<evidence type="ECO:0000313" key="2">
    <source>
        <dbReference type="Proteomes" id="UP001174936"/>
    </source>
</evidence>
<proteinExistence type="predicted"/>
<sequence>MCRKRNWSFCVRLGGSRRVFRRCREASHRGAWTACRVNQEGRSVLCCGKAWCLTGGRIEGEVGLLVAGK</sequence>
<protein>
    <submittedName>
        <fullName evidence="1">Uncharacterized protein</fullName>
    </submittedName>
</protein>
<keyword evidence="2" id="KW-1185">Reference proteome</keyword>
<name>A0AA39YNL4_9PEZI</name>
<dbReference type="Proteomes" id="UP001174936">
    <property type="component" value="Unassembled WGS sequence"/>
</dbReference>
<evidence type="ECO:0000313" key="1">
    <source>
        <dbReference type="EMBL" id="KAK0654882.1"/>
    </source>
</evidence>
<gene>
    <name evidence="1" type="ORF">B0T16DRAFT_395802</name>
</gene>
<accession>A0AA39YNL4</accession>
<reference evidence="1" key="1">
    <citation type="submission" date="2023-06" db="EMBL/GenBank/DDBJ databases">
        <title>Genome-scale phylogeny and comparative genomics of the fungal order Sordariales.</title>
        <authorList>
            <consortium name="Lawrence Berkeley National Laboratory"/>
            <person name="Hensen N."/>
            <person name="Bonometti L."/>
            <person name="Westerberg I."/>
            <person name="Brannstrom I.O."/>
            <person name="Guillou S."/>
            <person name="Cros-Aarteil S."/>
            <person name="Calhoun S."/>
            <person name="Haridas S."/>
            <person name="Kuo A."/>
            <person name="Mondo S."/>
            <person name="Pangilinan J."/>
            <person name="Riley R."/>
            <person name="Labutti K."/>
            <person name="Andreopoulos B."/>
            <person name="Lipzen A."/>
            <person name="Chen C."/>
            <person name="Yanf M."/>
            <person name="Daum C."/>
            <person name="Ng V."/>
            <person name="Clum A."/>
            <person name="Steindorff A."/>
            <person name="Ohm R."/>
            <person name="Martin F."/>
            <person name="Silar P."/>
            <person name="Natvig D."/>
            <person name="Lalanne C."/>
            <person name="Gautier V."/>
            <person name="Ament-Velasquez S.L."/>
            <person name="Kruys A."/>
            <person name="Hutchinson M.I."/>
            <person name="Powell A.J."/>
            <person name="Barry K."/>
            <person name="Miller A.N."/>
            <person name="Grigoriev I.V."/>
            <person name="Debuchy R."/>
            <person name="Gladieux P."/>
            <person name="Thoren M.H."/>
            <person name="Johannesson H."/>
        </authorList>
    </citation>
    <scope>NUCLEOTIDE SEQUENCE</scope>
    <source>
        <strain evidence="1">SMH2532-1</strain>
    </source>
</reference>
<organism evidence="1 2">
    <name type="scientific">Cercophora newfieldiana</name>
    <dbReference type="NCBI Taxonomy" id="92897"/>
    <lineage>
        <taxon>Eukaryota</taxon>
        <taxon>Fungi</taxon>
        <taxon>Dikarya</taxon>
        <taxon>Ascomycota</taxon>
        <taxon>Pezizomycotina</taxon>
        <taxon>Sordariomycetes</taxon>
        <taxon>Sordariomycetidae</taxon>
        <taxon>Sordariales</taxon>
        <taxon>Lasiosphaeriaceae</taxon>
        <taxon>Cercophora</taxon>
    </lineage>
</organism>